<reference evidence="1" key="1">
    <citation type="journal article" date="2023" name="Mol. Ecol. Resour.">
        <title>Chromosome-level genome assembly of a triploid poplar Populus alba 'Berolinensis'.</title>
        <authorList>
            <person name="Chen S."/>
            <person name="Yu Y."/>
            <person name="Wang X."/>
            <person name="Wang S."/>
            <person name="Zhang T."/>
            <person name="Zhou Y."/>
            <person name="He R."/>
            <person name="Meng N."/>
            <person name="Wang Y."/>
            <person name="Liu W."/>
            <person name="Liu Z."/>
            <person name="Liu J."/>
            <person name="Guo Q."/>
            <person name="Huang H."/>
            <person name="Sederoff R.R."/>
            <person name="Wang G."/>
            <person name="Qu G."/>
            <person name="Chen S."/>
        </authorList>
    </citation>
    <scope>NUCLEOTIDE SEQUENCE</scope>
    <source>
        <strain evidence="1">SC-2020</strain>
    </source>
</reference>
<name>A0AAD6MEX9_9ROSI</name>
<comment type="caution">
    <text evidence="1">The sequence shown here is derived from an EMBL/GenBank/DDBJ whole genome shotgun (WGS) entry which is preliminary data.</text>
</comment>
<dbReference type="EMBL" id="JAQIZT010000009">
    <property type="protein sequence ID" value="KAJ6984072.1"/>
    <property type="molecule type" value="Genomic_DNA"/>
</dbReference>
<protein>
    <submittedName>
        <fullName evidence="1">Uncharacterized protein</fullName>
    </submittedName>
</protein>
<proteinExistence type="predicted"/>
<dbReference type="AlphaFoldDB" id="A0AAD6MEX9"/>
<dbReference type="Proteomes" id="UP001164929">
    <property type="component" value="Chromosome 9"/>
</dbReference>
<organism evidence="1 2">
    <name type="scientific">Populus alba x Populus x berolinensis</name>
    <dbReference type="NCBI Taxonomy" id="444605"/>
    <lineage>
        <taxon>Eukaryota</taxon>
        <taxon>Viridiplantae</taxon>
        <taxon>Streptophyta</taxon>
        <taxon>Embryophyta</taxon>
        <taxon>Tracheophyta</taxon>
        <taxon>Spermatophyta</taxon>
        <taxon>Magnoliopsida</taxon>
        <taxon>eudicotyledons</taxon>
        <taxon>Gunneridae</taxon>
        <taxon>Pentapetalae</taxon>
        <taxon>rosids</taxon>
        <taxon>fabids</taxon>
        <taxon>Malpighiales</taxon>
        <taxon>Salicaceae</taxon>
        <taxon>Saliceae</taxon>
        <taxon>Populus</taxon>
    </lineage>
</organism>
<gene>
    <name evidence="1" type="ORF">NC653_022336</name>
</gene>
<accession>A0AAD6MEX9</accession>
<sequence>MYSCFIPTLQHSFVICFLFTEIFFIYAELITEAGWCCQAVNSCCCVSLLYQMFTHNALVEKGMQLEILRSCSDTRCEPRENQWPKTGACCVTDLQLVTSFLGSFFFCDIKLLCQGKAAPFSSNFKLII</sequence>
<evidence type="ECO:0000313" key="2">
    <source>
        <dbReference type="Proteomes" id="UP001164929"/>
    </source>
</evidence>
<evidence type="ECO:0000313" key="1">
    <source>
        <dbReference type="EMBL" id="KAJ6984072.1"/>
    </source>
</evidence>
<keyword evidence="2" id="KW-1185">Reference proteome</keyword>